<reference evidence="8 9" key="1">
    <citation type="submission" date="2022-11" db="EMBL/GenBank/DDBJ databases">
        <title>Minimal conservation of predation-associated metabolite biosynthetic gene clusters underscores biosynthetic potential of Myxococcota including descriptions for ten novel species: Archangium lansinium sp. nov., Myxococcus landrumus sp. nov., Nannocystis bai.</title>
        <authorList>
            <person name="Ahearne A."/>
            <person name="Stevens C."/>
            <person name="Dowd S."/>
        </authorList>
    </citation>
    <scope>NUCLEOTIDE SEQUENCE [LARGE SCALE GENOMIC DNA]</scope>
    <source>
        <strain evidence="8 9">NCWAL01</strain>
    </source>
</reference>
<dbReference type="EMBL" id="JAQNDM010000002">
    <property type="protein sequence ID" value="MDC0714200.1"/>
    <property type="molecule type" value="Genomic_DNA"/>
</dbReference>
<keyword evidence="4 8" id="KW-0418">Kinase</keyword>
<name>A0ABT5DM30_9BACT</name>
<feature type="compositionally biased region" description="Polar residues" evidence="6">
    <location>
        <begin position="395"/>
        <end position="411"/>
    </location>
</feature>
<evidence type="ECO:0000256" key="2">
    <source>
        <dbReference type="ARBA" id="ARBA00022679"/>
    </source>
</evidence>
<comment type="caution">
    <text evidence="8">The sequence shown here is derived from an EMBL/GenBank/DDBJ whole genome shotgun (WGS) entry which is preliminary data.</text>
</comment>
<dbReference type="InterPro" id="IPR008271">
    <property type="entry name" value="Ser/Thr_kinase_AS"/>
</dbReference>
<evidence type="ECO:0000256" key="6">
    <source>
        <dbReference type="SAM" id="MobiDB-lite"/>
    </source>
</evidence>
<dbReference type="CDD" id="cd14014">
    <property type="entry name" value="STKc_PknB_like"/>
    <property type="match status" value="1"/>
</dbReference>
<dbReference type="Gene3D" id="3.30.200.20">
    <property type="entry name" value="Phosphorylase Kinase, domain 1"/>
    <property type="match status" value="1"/>
</dbReference>
<sequence>MTATLFRLPSGTVVDGWRVSRELGNGGFAVVFLVEKNGKPHALKVARHRETSGDDKQTHARMVREATTLLMLDHPNIIRHRGYGYAETGNMYVALEYVDGWTLAEWKERKHPTIHEILRVFVKLASALSYMHERGVLHRDLKLVNVLIRKSDGEPIIIDFGCATYTLAEDLTEEGLPPGTERFRAPEQFKFLREHKNEHRARYAFKVADEIFALGAMLYELLTDPRPTEHNRRVSLNNPLMPPPPACEVNPRIPDQLSELVEKILSRDPSKRPVDTEALRRELEEHLERSGAEYMVPAHAPSAQWSPEPSGVGGPLLEPSSGPRPRKVATKTLAAGAAVVAALAAAATFWFVPEDVPALPPLPHSSPRTTSPPDMSLPSPAPMVLPSATDVGQKEGSTVKMTTPEVSTQGRPTRVRNKVSAAECAGLSLVAALAAGCPSSQIRPESFTCPAGAARAMVNELHWRENDEFLLTLDDRHDREGRAWFTPGSEVVGVVPKIEGHDRRQLEVAPPGTRFYGKAYYLSDKMGRADGPALVIRYDRVKLPGQDEQPICFVVESRSYGFKDGRVQARNQNVGYVVDRWP</sequence>
<keyword evidence="3" id="KW-0547">Nucleotide-binding</keyword>
<dbReference type="PANTHER" id="PTHR43671">
    <property type="entry name" value="SERINE/THREONINE-PROTEIN KINASE NEK"/>
    <property type="match status" value="1"/>
</dbReference>
<feature type="region of interest" description="Disordered" evidence="6">
    <location>
        <begin position="390"/>
        <end position="414"/>
    </location>
</feature>
<evidence type="ECO:0000256" key="1">
    <source>
        <dbReference type="ARBA" id="ARBA00012513"/>
    </source>
</evidence>
<keyword evidence="9" id="KW-1185">Reference proteome</keyword>
<keyword evidence="5" id="KW-0067">ATP-binding</keyword>
<feature type="domain" description="Protein kinase" evidence="7">
    <location>
        <begin position="17"/>
        <end position="287"/>
    </location>
</feature>
<evidence type="ECO:0000256" key="4">
    <source>
        <dbReference type="ARBA" id="ARBA00022777"/>
    </source>
</evidence>
<dbReference type="PANTHER" id="PTHR43671:SF13">
    <property type="entry name" value="SERINE_THREONINE-PROTEIN KINASE NEK2"/>
    <property type="match status" value="1"/>
</dbReference>
<protein>
    <recommendedName>
        <fullName evidence="1">non-specific serine/threonine protein kinase</fullName>
        <ecNumber evidence="1">2.7.11.1</ecNumber>
    </recommendedName>
</protein>
<evidence type="ECO:0000313" key="8">
    <source>
        <dbReference type="EMBL" id="MDC0714200.1"/>
    </source>
</evidence>
<proteinExistence type="predicted"/>
<dbReference type="EC" id="2.7.11.1" evidence="1"/>
<dbReference type="SUPFAM" id="SSF56112">
    <property type="entry name" value="Protein kinase-like (PK-like)"/>
    <property type="match status" value="1"/>
</dbReference>
<dbReference type="InterPro" id="IPR050660">
    <property type="entry name" value="NEK_Ser/Thr_kinase"/>
</dbReference>
<keyword evidence="2" id="KW-0808">Transferase</keyword>
<feature type="region of interest" description="Disordered" evidence="6">
    <location>
        <begin position="302"/>
        <end position="327"/>
    </location>
</feature>
<evidence type="ECO:0000313" key="9">
    <source>
        <dbReference type="Proteomes" id="UP001221838"/>
    </source>
</evidence>
<dbReference type="InterPro" id="IPR011009">
    <property type="entry name" value="Kinase-like_dom_sf"/>
</dbReference>
<organism evidence="8 9">
    <name type="scientific">Stigmatella ashevillensis</name>
    <dbReference type="NCBI Taxonomy" id="2995309"/>
    <lineage>
        <taxon>Bacteria</taxon>
        <taxon>Pseudomonadati</taxon>
        <taxon>Myxococcota</taxon>
        <taxon>Myxococcia</taxon>
        <taxon>Myxococcales</taxon>
        <taxon>Cystobacterineae</taxon>
        <taxon>Archangiaceae</taxon>
        <taxon>Stigmatella</taxon>
    </lineage>
</organism>
<accession>A0ABT5DM30</accession>
<dbReference type="InterPro" id="IPR000719">
    <property type="entry name" value="Prot_kinase_dom"/>
</dbReference>
<dbReference type="Gene3D" id="1.10.510.10">
    <property type="entry name" value="Transferase(Phosphotransferase) domain 1"/>
    <property type="match status" value="1"/>
</dbReference>
<gene>
    <name evidence="8" type="ORF">POL68_37395</name>
</gene>
<evidence type="ECO:0000256" key="5">
    <source>
        <dbReference type="ARBA" id="ARBA00022840"/>
    </source>
</evidence>
<dbReference type="RefSeq" id="WP_272144769.1">
    <property type="nucleotide sequence ID" value="NZ_JAQNDM010000002.1"/>
</dbReference>
<dbReference type="PROSITE" id="PS50011">
    <property type="entry name" value="PROTEIN_KINASE_DOM"/>
    <property type="match status" value="1"/>
</dbReference>
<dbReference type="PROSITE" id="PS00108">
    <property type="entry name" value="PROTEIN_KINASE_ST"/>
    <property type="match status" value="1"/>
</dbReference>
<dbReference type="Proteomes" id="UP001221838">
    <property type="component" value="Unassembled WGS sequence"/>
</dbReference>
<evidence type="ECO:0000259" key="7">
    <source>
        <dbReference type="PROSITE" id="PS50011"/>
    </source>
</evidence>
<dbReference type="GO" id="GO:0016301">
    <property type="term" value="F:kinase activity"/>
    <property type="evidence" value="ECO:0007669"/>
    <property type="project" value="UniProtKB-KW"/>
</dbReference>
<evidence type="ECO:0000256" key="3">
    <source>
        <dbReference type="ARBA" id="ARBA00022741"/>
    </source>
</evidence>
<dbReference type="SMART" id="SM00220">
    <property type="entry name" value="S_TKc"/>
    <property type="match status" value="1"/>
</dbReference>
<dbReference type="Pfam" id="PF00069">
    <property type="entry name" value="Pkinase"/>
    <property type="match status" value="1"/>
</dbReference>